<dbReference type="GO" id="GO:0046872">
    <property type="term" value="F:metal ion binding"/>
    <property type="evidence" value="ECO:0007669"/>
    <property type="project" value="UniProtKB-KW"/>
</dbReference>
<dbReference type="InterPro" id="IPR004217">
    <property type="entry name" value="Tim10-like"/>
</dbReference>
<feature type="domain" description="Tim10-like" evidence="16">
    <location>
        <begin position="17"/>
        <end position="79"/>
    </location>
</feature>
<keyword evidence="8 15" id="KW-0811">Translocation</keyword>
<evidence type="ECO:0000256" key="3">
    <source>
        <dbReference type="ARBA" id="ARBA00022448"/>
    </source>
</evidence>
<comment type="similarity">
    <text evidence="2 15">Belongs to the small Tim family.</text>
</comment>
<dbReference type="GO" id="GO:0045039">
    <property type="term" value="P:protein insertion into mitochondrial inner membrane"/>
    <property type="evidence" value="ECO:0007669"/>
    <property type="project" value="TreeGrafter"/>
</dbReference>
<evidence type="ECO:0000256" key="6">
    <source>
        <dbReference type="ARBA" id="ARBA00022833"/>
    </source>
</evidence>
<dbReference type="PANTHER" id="PTHR11038">
    <property type="entry name" value="MITOCHONDRIAL IMPORT INNER MEMBRANE TRANSLOCASE SUBUNIT TIM10"/>
    <property type="match status" value="1"/>
</dbReference>
<keyword evidence="11 15" id="KW-1015">Disulfide bond</keyword>
<organism evidence="17 18">
    <name type="scientific">Emydomyces testavorans</name>
    <dbReference type="NCBI Taxonomy" id="2070801"/>
    <lineage>
        <taxon>Eukaryota</taxon>
        <taxon>Fungi</taxon>
        <taxon>Dikarya</taxon>
        <taxon>Ascomycota</taxon>
        <taxon>Pezizomycotina</taxon>
        <taxon>Eurotiomycetes</taxon>
        <taxon>Eurotiomycetidae</taxon>
        <taxon>Onygenales</taxon>
        <taxon>Nannizziopsiaceae</taxon>
        <taxon>Emydomyces</taxon>
    </lineage>
</organism>
<keyword evidence="12 15" id="KW-0143">Chaperone</keyword>
<dbReference type="InterPro" id="IPR035427">
    <property type="entry name" value="Tim10-like_dom_sf"/>
</dbReference>
<dbReference type="GO" id="GO:0005743">
    <property type="term" value="C:mitochondrial inner membrane"/>
    <property type="evidence" value="ECO:0007669"/>
    <property type="project" value="UniProtKB-SubCell"/>
</dbReference>
<dbReference type="FunFam" id="1.10.287.810:FF:000002">
    <property type="entry name" value="Mitochondrial import inner membrane translocase subunit tim10"/>
    <property type="match status" value="1"/>
</dbReference>
<evidence type="ECO:0000256" key="7">
    <source>
        <dbReference type="ARBA" id="ARBA00022927"/>
    </source>
</evidence>
<evidence type="ECO:0000256" key="11">
    <source>
        <dbReference type="ARBA" id="ARBA00023157"/>
    </source>
</evidence>
<dbReference type="Proteomes" id="UP001219355">
    <property type="component" value="Chromosome 2"/>
</dbReference>
<proteinExistence type="inferred from homology"/>
<evidence type="ECO:0000256" key="2">
    <source>
        <dbReference type="ARBA" id="ARBA00006720"/>
    </source>
</evidence>
<evidence type="ECO:0000256" key="14">
    <source>
        <dbReference type="ARBA" id="ARBA00065568"/>
    </source>
</evidence>
<keyword evidence="4" id="KW-0479">Metal-binding</keyword>
<dbReference type="Gene3D" id="1.10.287.810">
    <property type="entry name" value="Mitochondrial import inner membrane translocase subunit tim13 like domains"/>
    <property type="match status" value="1"/>
</dbReference>
<dbReference type="SUPFAM" id="SSF144122">
    <property type="entry name" value="Tim10-like"/>
    <property type="match status" value="1"/>
</dbReference>
<dbReference type="EMBL" id="CP120628">
    <property type="protein sequence ID" value="WEW58306.1"/>
    <property type="molecule type" value="Genomic_DNA"/>
</dbReference>
<evidence type="ECO:0000256" key="5">
    <source>
        <dbReference type="ARBA" id="ARBA00022792"/>
    </source>
</evidence>
<accession>A0AAF0DGN0</accession>
<keyword evidence="3 15" id="KW-0813">Transport</keyword>
<protein>
    <recommendedName>
        <fullName evidence="15">Mitochondrial import inner membrane translocase subunit</fullName>
    </recommendedName>
</protein>
<dbReference type="GO" id="GO:0015031">
    <property type="term" value="P:protein transport"/>
    <property type="evidence" value="ECO:0007669"/>
    <property type="project" value="UniProtKB-KW"/>
</dbReference>
<comment type="function">
    <text evidence="13">Mitochondrial intermembrane chaperone that participates in the import and insertion of multi-pass transmembrane proteins into the mitochondrial inner membrane. Also required for the transfer of beta-barrel precursors from the TOM complex to the sorting and assembly machinery (SAM complex) of the outer membrane. Acts as a chaperone-like protein that protects the hydrophobic precursors from aggregation and guide them through the mitochondrial intermembrane space.</text>
</comment>
<keyword evidence="5 15" id="KW-0999">Mitochondrion inner membrane</keyword>
<evidence type="ECO:0000256" key="15">
    <source>
        <dbReference type="RuleBase" id="RU367043"/>
    </source>
</evidence>
<evidence type="ECO:0000259" key="16">
    <source>
        <dbReference type="Pfam" id="PF02953"/>
    </source>
</evidence>
<comment type="function">
    <text evidence="15">Mitochondrial intermembrane chaperone that participates in the import and insertion of some multi-pass transmembrane proteins into the mitochondrial inner membrane. Also required for the transfer of beta-barrel precursors from the TOM complex to the sorting and assembly machinery (SAM complex) of the outer membrane. Acts as a chaperone-like protein that protects the hydrophobic precursors from aggregation and guide them through the mitochondrial intermembrane space.</text>
</comment>
<dbReference type="AlphaFoldDB" id="A0AAF0DGN0"/>
<evidence type="ECO:0000256" key="13">
    <source>
        <dbReference type="ARBA" id="ARBA00055537"/>
    </source>
</evidence>
<dbReference type="Pfam" id="PF02953">
    <property type="entry name" value="zf-Tim10_DDP"/>
    <property type="match status" value="1"/>
</dbReference>
<evidence type="ECO:0000313" key="18">
    <source>
        <dbReference type="Proteomes" id="UP001219355"/>
    </source>
</evidence>
<evidence type="ECO:0000313" key="17">
    <source>
        <dbReference type="EMBL" id="WEW58306.1"/>
    </source>
</evidence>
<comment type="subcellular location">
    <subcellularLocation>
        <location evidence="1 15">Mitochondrion inner membrane</location>
        <topology evidence="1 15">Peripheral membrane protein</topology>
        <orientation evidence="1 15">Intermembrane side</orientation>
    </subcellularLocation>
</comment>
<comment type="subunit">
    <text evidence="14">Heterohexamer; composed of 3 copies of TIM9 and 3 copies of TIM10, named soluble 70 kDa complex. Associates directly with the TIM22 complex, whose core is composed of TIM22 and TIM54. Interacts with the transmembrane regions of multi-pass transmembrane proteins in transit.</text>
</comment>
<keyword evidence="7 15" id="KW-0653">Protein transport</keyword>
<keyword evidence="18" id="KW-1185">Reference proteome</keyword>
<name>A0AAF0DGN0_9EURO</name>
<evidence type="ECO:0000256" key="8">
    <source>
        <dbReference type="ARBA" id="ARBA00023010"/>
    </source>
</evidence>
<evidence type="ECO:0000256" key="4">
    <source>
        <dbReference type="ARBA" id="ARBA00022723"/>
    </source>
</evidence>
<dbReference type="PANTHER" id="PTHR11038:SF16">
    <property type="entry name" value="MITOCHONDRIAL IMPORT INNER MEMBRANE TRANSLOCASE SUBUNIT TIM10"/>
    <property type="match status" value="1"/>
</dbReference>
<comment type="domain">
    <text evidence="15">The twin CX3C motif contains 4 conserved Cys residues that form 2 disulfide bonds in the mitochondrial intermembrane space.</text>
</comment>
<evidence type="ECO:0000256" key="10">
    <source>
        <dbReference type="ARBA" id="ARBA00023136"/>
    </source>
</evidence>
<reference evidence="17" key="1">
    <citation type="submission" date="2023-03" db="EMBL/GenBank/DDBJ databases">
        <title>Emydomyces testavorans Genome Sequence.</title>
        <authorList>
            <person name="Hoyer L."/>
        </authorList>
    </citation>
    <scope>NUCLEOTIDE SEQUENCE</scope>
    <source>
        <strain evidence="17">16-2883</strain>
    </source>
</reference>
<gene>
    <name evidence="17" type="primary">TIM10</name>
    <name evidence="17" type="ORF">PRK78_003774</name>
</gene>
<keyword evidence="10" id="KW-0472">Membrane</keyword>
<evidence type="ECO:0000256" key="9">
    <source>
        <dbReference type="ARBA" id="ARBA00023128"/>
    </source>
</evidence>
<keyword evidence="6" id="KW-0862">Zinc</keyword>
<evidence type="ECO:0000256" key="1">
    <source>
        <dbReference type="ARBA" id="ARBA00004137"/>
    </source>
</evidence>
<sequence>MSFLFGGRPQVSSEEKIQRAELEFEMITDMVNRLNAACMKKCVPPDYREGDLNKGESVCLDRCVSKFFEVHMKVSEKMGQLQGQPGAGQPGTSFGI</sequence>
<evidence type="ECO:0000256" key="12">
    <source>
        <dbReference type="ARBA" id="ARBA00023186"/>
    </source>
</evidence>
<keyword evidence="9 15" id="KW-0496">Mitochondrion</keyword>